<evidence type="ECO:0000313" key="1">
    <source>
        <dbReference type="EMBL" id="EGP82343.1"/>
    </source>
</evidence>
<organism evidence="1 2">
    <name type="scientific">Zymoseptoria tritici (strain CBS 115943 / IPO323)</name>
    <name type="common">Speckled leaf blotch fungus</name>
    <name type="synonym">Septoria tritici</name>
    <dbReference type="NCBI Taxonomy" id="336722"/>
    <lineage>
        <taxon>Eukaryota</taxon>
        <taxon>Fungi</taxon>
        <taxon>Dikarya</taxon>
        <taxon>Ascomycota</taxon>
        <taxon>Pezizomycotina</taxon>
        <taxon>Dothideomycetes</taxon>
        <taxon>Dothideomycetidae</taxon>
        <taxon>Mycosphaerellales</taxon>
        <taxon>Mycosphaerellaceae</taxon>
        <taxon>Zymoseptoria</taxon>
    </lineage>
</organism>
<keyword evidence="2" id="KW-1185">Reference proteome</keyword>
<gene>
    <name evidence="1" type="ORF">MYCGRDRAFT_111749</name>
</gene>
<dbReference type="Proteomes" id="UP000008062">
    <property type="component" value="Chromosome 15"/>
</dbReference>
<sequence>MQAIPQENPIGSLSIRRRSIHGPLSCDGSMERQQRLLCFRGWRMIRRWPPRMQTGRICAQHVFTVRVPALTRCDDPWRYGWEKEKCNLHLHYSALPHTKPLLKE</sequence>
<dbReference type="KEGG" id="ztr:MYCGRDRAFT_111749"/>
<reference evidence="1 2" key="1">
    <citation type="journal article" date="2011" name="PLoS Genet.">
        <title>Finished genome of the fungal wheat pathogen Mycosphaerella graminicola reveals dispensome structure, chromosome plasticity, and stealth pathogenesis.</title>
        <authorList>
            <person name="Goodwin S.B."/>
            <person name="Ben M'barek S."/>
            <person name="Dhillon B."/>
            <person name="Wittenberg A.H.J."/>
            <person name="Crane C.F."/>
            <person name="Hane J.K."/>
            <person name="Foster A.J."/>
            <person name="Van der Lee T.A.J."/>
            <person name="Grimwood J."/>
            <person name="Aerts A."/>
            <person name="Antoniw J."/>
            <person name="Bailey A."/>
            <person name="Bluhm B."/>
            <person name="Bowler J."/>
            <person name="Bristow J."/>
            <person name="van der Burgt A."/>
            <person name="Canto-Canche B."/>
            <person name="Churchill A.C.L."/>
            <person name="Conde-Ferraez L."/>
            <person name="Cools H.J."/>
            <person name="Coutinho P.M."/>
            <person name="Csukai M."/>
            <person name="Dehal P."/>
            <person name="De Wit P."/>
            <person name="Donzelli B."/>
            <person name="van de Geest H.C."/>
            <person name="van Ham R.C.H.J."/>
            <person name="Hammond-Kosack K.E."/>
            <person name="Henrissat B."/>
            <person name="Kilian A."/>
            <person name="Kobayashi A.K."/>
            <person name="Koopmann E."/>
            <person name="Kourmpetis Y."/>
            <person name="Kuzniar A."/>
            <person name="Lindquist E."/>
            <person name="Lombard V."/>
            <person name="Maliepaard C."/>
            <person name="Martins N."/>
            <person name="Mehrabi R."/>
            <person name="Nap J.P.H."/>
            <person name="Ponomarenko A."/>
            <person name="Rudd J.J."/>
            <person name="Salamov A."/>
            <person name="Schmutz J."/>
            <person name="Schouten H.J."/>
            <person name="Shapiro H."/>
            <person name="Stergiopoulos I."/>
            <person name="Torriani S.F.F."/>
            <person name="Tu H."/>
            <person name="de Vries R.P."/>
            <person name="Waalwijk C."/>
            <person name="Ware S.B."/>
            <person name="Wiebenga A."/>
            <person name="Zwiers L.-H."/>
            <person name="Oliver R.P."/>
            <person name="Grigoriev I.V."/>
            <person name="Kema G.H.J."/>
        </authorList>
    </citation>
    <scope>NUCLEOTIDE SEQUENCE [LARGE SCALE GENOMIC DNA]</scope>
    <source>
        <strain evidence="2">CBS 115943 / IPO323</strain>
    </source>
</reference>
<name>F9XQY3_ZYMTI</name>
<dbReference type="EMBL" id="CM001210">
    <property type="protein sequence ID" value="EGP82343.1"/>
    <property type="molecule type" value="Genomic_DNA"/>
</dbReference>
<dbReference type="GeneID" id="13400316"/>
<dbReference type="AlphaFoldDB" id="F9XQY3"/>
<accession>F9XQY3</accession>
<dbReference type="RefSeq" id="XP_003847367.1">
    <property type="nucleotide sequence ID" value="XM_003847319.1"/>
</dbReference>
<dbReference type="InParanoid" id="F9XQY3"/>
<protein>
    <submittedName>
        <fullName evidence="1">Uncharacterized protein</fullName>
    </submittedName>
</protein>
<proteinExistence type="predicted"/>
<evidence type="ECO:0000313" key="2">
    <source>
        <dbReference type="Proteomes" id="UP000008062"/>
    </source>
</evidence>
<dbReference type="HOGENOM" id="CLU_2252188_0_0_1"/>